<evidence type="ECO:0000313" key="2">
    <source>
        <dbReference type="Proteomes" id="UP000062973"/>
    </source>
</evidence>
<dbReference type="Proteomes" id="UP000062973">
    <property type="component" value="Chromosome"/>
</dbReference>
<gene>
    <name evidence="1" type="ORF">AMETH_3469</name>
</gene>
<evidence type="ECO:0000313" key="1">
    <source>
        <dbReference type="EMBL" id="AIJ23561.1"/>
    </source>
</evidence>
<proteinExistence type="predicted"/>
<dbReference type="OrthoDB" id="5000691at2"/>
<dbReference type="STRING" id="1068978.AMETH_3469"/>
<accession>A0A076MX01</accession>
<dbReference type="AlphaFoldDB" id="A0A076MX01"/>
<protein>
    <submittedName>
        <fullName evidence="1">Uncharacterized protein</fullName>
    </submittedName>
</protein>
<dbReference type="HOGENOM" id="CLU_2646532_0_0_11"/>
<sequence length="76" mass="8569">MTAKDQLSLFEALPWFVPDVPAPFADERRAHLFADEQPFLGYRIARCGERRRIWTAIEHVPGGADVPRCAECLAVS</sequence>
<name>A0A076MX01_AMYME</name>
<organism evidence="1 2">
    <name type="scientific">Amycolatopsis methanolica 239</name>
    <dbReference type="NCBI Taxonomy" id="1068978"/>
    <lineage>
        <taxon>Bacteria</taxon>
        <taxon>Bacillati</taxon>
        <taxon>Actinomycetota</taxon>
        <taxon>Actinomycetes</taxon>
        <taxon>Pseudonocardiales</taxon>
        <taxon>Pseudonocardiaceae</taxon>
        <taxon>Amycolatopsis</taxon>
        <taxon>Amycolatopsis methanolica group</taxon>
    </lineage>
</organism>
<dbReference type="PATRIC" id="fig|1068978.7.peg.3704"/>
<reference evidence="1 2" key="1">
    <citation type="submission" date="2014-07" db="EMBL/GenBank/DDBJ databases">
        <title>Whole Genome Sequence of the Amycolatopsis methanolica 239.</title>
        <authorList>
            <person name="Tang B."/>
        </authorList>
    </citation>
    <scope>NUCLEOTIDE SEQUENCE [LARGE SCALE GENOMIC DNA]</scope>
    <source>
        <strain evidence="1 2">239</strain>
    </source>
</reference>
<dbReference type="RefSeq" id="WP_017982397.1">
    <property type="nucleotide sequence ID" value="NZ_AQUL01000001.1"/>
</dbReference>
<dbReference type="EMBL" id="CP009110">
    <property type="protein sequence ID" value="AIJ23561.1"/>
    <property type="molecule type" value="Genomic_DNA"/>
</dbReference>
<keyword evidence="2" id="KW-1185">Reference proteome</keyword>
<dbReference type="KEGG" id="amq:AMETH_3469"/>